<organism evidence="3 4">
    <name type="scientific">Candidatus Sulfuritelmatomonas gaucii</name>
    <dbReference type="NCBI Taxonomy" id="2043161"/>
    <lineage>
        <taxon>Bacteria</taxon>
        <taxon>Pseudomonadati</taxon>
        <taxon>Acidobacteriota</taxon>
        <taxon>Terriglobia</taxon>
        <taxon>Terriglobales</taxon>
        <taxon>Acidobacteriaceae</taxon>
        <taxon>Candidatus Sulfuritelmatomonas</taxon>
    </lineage>
</organism>
<protein>
    <recommendedName>
        <fullName evidence="5">Lipoprotein</fullName>
    </recommendedName>
</protein>
<feature type="signal peptide" evidence="2">
    <location>
        <begin position="1"/>
        <end position="25"/>
    </location>
</feature>
<proteinExistence type="predicted"/>
<feature type="chain" id="PRO_5014919036" description="Lipoprotein" evidence="2">
    <location>
        <begin position="26"/>
        <end position="542"/>
    </location>
</feature>
<name>A0A2N9LMC6_9BACT</name>
<dbReference type="AlphaFoldDB" id="A0A2N9LMC6"/>
<evidence type="ECO:0000256" key="2">
    <source>
        <dbReference type="SAM" id="SignalP"/>
    </source>
</evidence>
<evidence type="ECO:0000313" key="4">
    <source>
        <dbReference type="Proteomes" id="UP000239735"/>
    </source>
</evidence>
<dbReference type="Gene3D" id="3.20.20.80">
    <property type="entry name" value="Glycosidases"/>
    <property type="match status" value="1"/>
</dbReference>
<evidence type="ECO:0000256" key="1">
    <source>
        <dbReference type="SAM" id="MobiDB-lite"/>
    </source>
</evidence>
<feature type="region of interest" description="Disordered" evidence="1">
    <location>
        <begin position="32"/>
        <end position="53"/>
    </location>
</feature>
<accession>A0A2N9LMC6</accession>
<dbReference type="EMBL" id="OKRB01000102">
    <property type="protein sequence ID" value="SPE24243.1"/>
    <property type="molecule type" value="Genomic_DNA"/>
</dbReference>
<dbReference type="PROSITE" id="PS51257">
    <property type="entry name" value="PROKAR_LIPOPROTEIN"/>
    <property type="match status" value="1"/>
</dbReference>
<sequence>MTHNRWQVSLGFAGLLIVSLAGCSAGINFSTSESAGPGSSGPGSGGPGPGTPSTIALSTLTVNNTAACPASGQLPAYCQHAFAGQVDSRSNVATPMFDLPAGNVSTEDPHRYLAGGANTKIYANMMLGYCTADGTAYCDNNVQTGYTSDDANTIAAQAQDLKNRHIDGAIMTWEGPGTSEDAATLLYQKNVDQNDCDAQGCSPMYLIMDDGPSWSYTVESTGIPGTTGASCSGLTGTEFESCAVAHLRNDMCYMNGMHWGNSAYLKSNGRPIVQIFPEETVIAATGPAPSWADVWAQIEDWNNDLPQNCAVTPYNVNNGVPLVVFENAGGFAHQDSSGSFYWIEPAGTDPTANQFTLSISPASEGGTLDNFLGIALSHSSQLAWSNAFKGFNSSQANWGRDRIMDQECGQTWIGSLSESNQYYSSAALPYLQIATWNDYNEGTEIESGIDNCFAVSASTLGQTLSWTLSATNSYASLTTVSHIEIYDSTDGQNVSLVASQPAAQGGSWSLSGLPSGTHTLFVRMVGKNSIQNRISSGVPYSN</sequence>
<dbReference type="Proteomes" id="UP000239735">
    <property type="component" value="Unassembled WGS sequence"/>
</dbReference>
<reference evidence="4" key="1">
    <citation type="submission" date="2018-02" db="EMBL/GenBank/DDBJ databases">
        <authorList>
            <person name="Hausmann B."/>
        </authorList>
    </citation>
    <scope>NUCLEOTIDE SEQUENCE [LARGE SCALE GENOMIC DNA]</scope>
    <source>
        <strain evidence="4">Peat soil MAG SbA5</strain>
    </source>
</reference>
<gene>
    <name evidence="3" type="ORF">SBA5_440033</name>
</gene>
<dbReference type="OrthoDB" id="976137at2"/>
<evidence type="ECO:0000313" key="3">
    <source>
        <dbReference type="EMBL" id="SPE24243.1"/>
    </source>
</evidence>
<feature type="compositionally biased region" description="Gly residues" evidence="1">
    <location>
        <begin position="38"/>
        <end position="48"/>
    </location>
</feature>
<evidence type="ECO:0008006" key="5">
    <source>
        <dbReference type="Google" id="ProtNLM"/>
    </source>
</evidence>
<keyword evidence="2" id="KW-0732">Signal</keyword>